<dbReference type="PANTHER" id="PTHR42055:SF1">
    <property type="entry name" value="YALI0E03476P"/>
    <property type="match status" value="1"/>
</dbReference>
<dbReference type="PANTHER" id="PTHR42055">
    <property type="entry name" value="YALI0E03476P"/>
    <property type="match status" value="1"/>
</dbReference>
<name>A0AAD4Q0X4_9EURO</name>
<dbReference type="Proteomes" id="UP001201262">
    <property type="component" value="Unassembled WGS sequence"/>
</dbReference>
<dbReference type="RefSeq" id="XP_046072369.1">
    <property type="nucleotide sequence ID" value="XM_046218281.1"/>
</dbReference>
<organism evidence="2 3">
    <name type="scientific">Talaromyces proteolyticus</name>
    <dbReference type="NCBI Taxonomy" id="1131652"/>
    <lineage>
        <taxon>Eukaryota</taxon>
        <taxon>Fungi</taxon>
        <taxon>Dikarya</taxon>
        <taxon>Ascomycota</taxon>
        <taxon>Pezizomycotina</taxon>
        <taxon>Eurotiomycetes</taxon>
        <taxon>Eurotiomycetidae</taxon>
        <taxon>Eurotiales</taxon>
        <taxon>Trichocomaceae</taxon>
        <taxon>Talaromyces</taxon>
        <taxon>Talaromyces sect. Bacilispori</taxon>
    </lineage>
</organism>
<evidence type="ECO:0000313" key="3">
    <source>
        <dbReference type="Proteomes" id="UP001201262"/>
    </source>
</evidence>
<keyword evidence="3" id="KW-1185">Reference proteome</keyword>
<dbReference type="EMBL" id="JAJTJA010000006">
    <property type="protein sequence ID" value="KAH8697668.1"/>
    <property type="molecule type" value="Genomic_DNA"/>
</dbReference>
<proteinExistence type="predicted"/>
<reference evidence="2" key="1">
    <citation type="submission" date="2021-12" db="EMBL/GenBank/DDBJ databases">
        <title>Convergent genome expansion in fungi linked to evolution of root-endophyte symbiosis.</title>
        <authorList>
            <consortium name="DOE Joint Genome Institute"/>
            <person name="Ke Y.-H."/>
            <person name="Bonito G."/>
            <person name="Liao H.-L."/>
            <person name="Looney B."/>
            <person name="Rojas-Flechas A."/>
            <person name="Nash J."/>
            <person name="Hameed K."/>
            <person name="Schadt C."/>
            <person name="Martin F."/>
            <person name="Crous P.W."/>
            <person name="Miettinen O."/>
            <person name="Magnuson J.K."/>
            <person name="Labbe J."/>
            <person name="Jacobson D."/>
            <person name="Doktycz M.J."/>
            <person name="Veneault-Fourrey C."/>
            <person name="Kuo A."/>
            <person name="Mondo S."/>
            <person name="Calhoun S."/>
            <person name="Riley R."/>
            <person name="Ohm R."/>
            <person name="LaButti K."/>
            <person name="Andreopoulos B."/>
            <person name="Pangilinan J."/>
            <person name="Nolan M."/>
            <person name="Tritt A."/>
            <person name="Clum A."/>
            <person name="Lipzen A."/>
            <person name="Daum C."/>
            <person name="Barry K."/>
            <person name="Grigoriev I.V."/>
            <person name="Vilgalys R."/>
        </authorList>
    </citation>
    <scope>NUCLEOTIDE SEQUENCE</scope>
    <source>
        <strain evidence="2">PMI_201</strain>
    </source>
</reference>
<accession>A0AAD4Q0X4</accession>
<dbReference type="AlphaFoldDB" id="A0AAD4Q0X4"/>
<feature type="region of interest" description="Disordered" evidence="1">
    <location>
        <begin position="497"/>
        <end position="528"/>
    </location>
</feature>
<evidence type="ECO:0000256" key="1">
    <source>
        <dbReference type="SAM" id="MobiDB-lite"/>
    </source>
</evidence>
<protein>
    <submittedName>
        <fullName evidence="2">Uncharacterized protein</fullName>
    </submittedName>
</protein>
<evidence type="ECO:0000313" key="2">
    <source>
        <dbReference type="EMBL" id="KAH8697668.1"/>
    </source>
</evidence>
<feature type="compositionally biased region" description="Basic and acidic residues" evidence="1">
    <location>
        <begin position="497"/>
        <end position="524"/>
    </location>
</feature>
<gene>
    <name evidence="2" type="ORF">BGW36DRAFT_397328</name>
</gene>
<dbReference type="GeneID" id="70248568"/>
<sequence length="599" mass="68151">MIAQRTTSLLAIVAIVGFVLFIFSRSSGTISESVPSVKFGPSRYIPTSFDDFRHPFRPAAHKPPEQQHSTSGESKWYSDWKWMNPFSSSITLDEHRTVLPPLPERPPVYTFYEPNKKDDDAEKNADSELLLAWRRAWYAKGFRPVVLSQAEALNNQLYEDFQLRRQQLNLGPELELDFVKWLAWGNMGTGLFADWRCFPMAGYDDDIFTYLRAGALPTHITRFEDLDRALFAGEKNVINDAIKAATEAADKIQDTLPTSIIKLIPAEMFKMEHSDALAYYHDSTITSSYPKLAEKHVSSTVNGRLALAELINAHLHTTFLNIFPSGIAVLKPLPEHTSALIEPAMHLAKSLIKCPRSESPSCPPNRPTCQLCDPQSKPLPISQPQSFKNTTTAYTIGTLPHPYTLISLQHTSGDIDVKYIRRETSRNPWLTEVTKELLGPDHGESSRAVAFKETVAGDDFVWRTFWMTVETFPAQPGQEPPSTVLDELEWLFGFKIPRDEPKNTEDSKKTPEKAQDGEDKKPETKPNAILEQEYELISKARELLRDKQTNRISIRNVAEAWNLADVEVWRFVQAYRARSAVEREQWEEEEKQFVGVRVN</sequence>
<comment type="caution">
    <text evidence="2">The sequence shown here is derived from an EMBL/GenBank/DDBJ whole genome shotgun (WGS) entry which is preliminary data.</text>
</comment>